<comment type="catalytic activity">
    <reaction evidence="5 6">
        <text>adenine + H2O + H(+) = hypoxanthine + NH4(+)</text>
        <dbReference type="Rhea" id="RHEA:23688"/>
        <dbReference type="ChEBI" id="CHEBI:15377"/>
        <dbReference type="ChEBI" id="CHEBI:15378"/>
        <dbReference type="ChEBI" id="CHEBI:16708"/>
        <dbReference type="ChEBI" id="CHEBI:17368"/>
        <dbReference type="ChEBI" id="CHEBI:28938"/>
        <dbReference type="EC" id="3.5.4.2"/>
    </reaction>
</comment>
<dbReference type="InterPro" id="IPR026912">
    <property type="entry name" value="Adenine_deam_C"/>
</dbReference>
<accession>A0A9X0HNU6</accession>
<dbReference type="NCBIfam" id="TIGR01178">
    <property type="entry name" value="ade"/>
    <property type="match status" value="1"/>
</dbReference>
<dbReference type="SUPFAM" id="SSF51338">
    <property type="entry name" value="Composite domain of metallo-dependent hydrolases"/>
    <property type="match status" value="1"/>
</dbReference>
<dbReference type="EMBL" id="LNAL01000003">
    <property type="protein sequence ID" value="KUG09421.1"/>
    <property type="molecule type" value="Genomic_DNA"/>
</dbReference>
<keyword evidence="3 6" id="KW-0378">Hydrolase</keyword>
<dbReference type="InterPro" id="IPR006680">
    <property type="entry name" value="Amidohydro-rel"/>
</dbReference>
<dbReference type="InterPro" id="IPR011059">
    <property type="entry name" value="Metal-dep_hydrolase_composite"/>
</dbReference>
<dbReference type="GO" id="GO:0000034">
    <property type="term" value="F:adenine deaminase activity"/>
    <property type="evidence" value="ECO:0007669"/>
    <property type="project" value="UniProtKB-UniRule"/>
</dbReference>
<name>A0A9X0HNU6_SOLP1</name>
<reference evidence="9 10" key="1">
    <citation type="submission" date="2015-11" db="EMBL/GenBank/DDBJ databases">
        <title>Solirubrum puertoriconensis gen. nov. an environmental bacteria isolated in Puerto Rico.</title>
        <authorList>
            <person name="Cuebas-Irizarry M.F."/>
            <person name="Montalvo-Rodriguez R."/>
        </authorList>
    </citation>
    <scope>NUCLEOTIDE SEQUENCE [LARGE SCALE GENOMIC DNA]</scope>
    <source>
        <strain evidence="9 10">MC1A</strain>
    </source>
</reference>
<dbReference type="Pfam" id="PF01979">
    <property type="entry name" value="Amidohydro_1"/>
    <property type="match status" value="1"/>
</dbReference>
<dbReference type="Gene3D" id="2.30.40.10">
    <property type="entry name" value="Urease, subunit C, domain 1"/>
    <property type="match status" value="1"/>
</dbReference>
<dbReference type="PANTHER" id="PTHR11113:SF2">
    <property type="entry name" value="ADENINE DEAMINASE"/>
    <property type="match status" value="1"/>
</dbReference>
<organism evidence="9 10">
    <name type="scientific">Solirubrum puertoriconensis</name>
    <dbReference type="NCBI Taxonomy" id="1751427"/>
    <lineage>
        <taxon>Bacteria</taxon>
        <taxon>Pseudomonadati</taxon>
        <taxon>Bacteroidota</taxon>
        <taxon>Cytophagia</taxon>
        <taxon>Cytophagales</taxon>
    </lineage>
</organism>
<dbReference type="OrthoDB" id="9775607at2"/>
<feature type="domain" description="Amidohydrolase-related" evidence="7">
    <location>
        <begin position="49"/>
        <end position="329"/>
    </location>
</feature>
<evidence type="ECO:0000256" key="5">
    <source>
        <dbReference type="ARBA" id="ARBA00047720"/>
    </source>
</evidence>
<dbReference type="InterPro" id="IPR032466">
    <property type="entry name" value="Metal_Hydrolase"/>
</dbReference>
<dbReference type="Pfam" id="PF13382">
    <property type="entry name" value="Adenine_deam_C"/>
    <property type="match status" value="1"/>
</dbReference>
<evidence type="ECO:0000256" key="3">
    <source>
        <dbReference type="ARBA" id="ARBA00022801"/>
    </source>
</evidence>
<comment type="similarity">
    <text evidence="1 6">Belongs to the metallo-dependent hydrolases superfamily. Adenine deaminase family.</text>
</comment>
<comment type="cofactor">
    <cofactor evidence="6">
        <name>Mn(2+)</name>
        <dbReference type="ChEBI" id="CHEBI:29035"/>
    </cofactor>
</comment>
<evidence type="ECO:0000259" key="8">
    <source>
        <dbReference type="Pfam" id="PF13382"/>
    </source>
</evidence>
<dbReference type="InterPro" id="IPR006679">
    <property type="entry name" value="Adenine_deam"/>
</dbReference>
<proteinExistence type="inferred from homology"/>
<dbReference type="AlphaFoldDB" id="A0A9X0HNU6"/>
<evidence type="ECO:0000256" key="1">
    <source>
        <dbReference type="ARBA" id="ARBA00006773"/>
    </source>
</evidence>
<evidence type="ECO:0000256" key="6">
    <source>
        <dbReference type="HAMAP-Rule" id="MF_01518"/>
    </source>
</evidence>
<keyword evidence="4 6" id="KW-0464">Manganese</keyword>
<dbReference type="PANTHER" id="PTHR11113">
    <property type="entry name" value="N-ACETYLGLUCOSAMINE-6-PHOSPHATE DEACETYLASE"/>
    <property type="match status" value="1"/>
</dbReference>
<evidence type="ECO:0000256" key="4">
    <source>
        <dbReference type="ARBA" id="ARBA00023211"/>
    </source>
</evidence>
<sequence>MSADFALRANVVDIRNKTTRPGTIWVAGGRIERIEYEATRTTSDPALPYALPGFVDAHVHVESSLLVPAEFARLAVVHGTVATVSDPHEIGNVLGVAGVEFMLDNARQSPFHFCFGAPSCVPATVFETAGAIITADDIEQLFQRPEIGYLAEMMNWPGVLHGDTDVMHKIALARQYGRPVDGHAPGLRGEDARRYAAAGMSTDHECFTADEALDKLACGMHILIREGSAARNFDALVDLLHEHSANIMFCSDDKHPDSLVLNHIDELVRRAVARGIDVWKVLQAACLNPVQHYRLDLGQLRDGDAADFIVVDNLQDFRVQQTYLRGELVAEHGRALLPPGRNAAPNNFVAQPVQPTDFALGAQDANATAAQVRAIRCYDGQLITSADPASVPVQAGLLVPDVANDVLKLTVVNRYQADAKPAVAFIRGFGLQRGALASSVGHDSHNITAVGCSDEAIARAVNLVIEAKGGLAAVGDNGEDLLLPLPVAGLMSDGEGYAVAEAYTAVDQLAKHLGSPLRAPFMTLSFMALLVIPALKLSDKGLFDGEKFEFVSVLM</sequence>
<protein>
    <recommendedName>
        <fullName evidence="2 6">Adenine deaminase</fullName>
        <shortName evidence="6">Adenase</shortName>
        <shortName evidence="6">Adenine aminase</shortName>
        <ecNumber evidence="2 6">3.5.4.2</ecNumber>
    </recommendedName>
</protein>
<comment type="caution">
    <text evidence="9">The sequence shown here is derived from an EMBL/GenBank/DDBJ whole genome shotgun (WGS) entry which is preliminary data.</text>
</comment>
<keyword evidence="10" id="KW-1185">Reference proteome</keyword>
<dbReference type="Gene3D" id="3.20.20.140">
    <property type="entry name" value="Metal-dependent hydrolases"/>
    <property type="match status" value="1"/>
</dbReference>
<dbReference type="Proteomes" id="UP000054223">
    <property type="component" value="Unassembled WGS sequence"/>
</dbReference>
<feature type="domain" description="Adenine deaminase C-terminal" evidence="8">
    <location>
        <begin position="381"/>
        <end position="549"/>
    </location>
</feature>
<dbReference type="RefSeq" id="WP_059067360.1">
    <property type="nucleotide sequence ID" value="NZ_LNAL01000003.1"/>
</dbReference>
<evidence type="ECO:0000313" key="9">
    <source>
        <dbReference type="EMBL" id="KUG09421.1"/>
    </source>
</evidence>
<dbReference type="GO" id="GO:0006146">
    <property type="term" value="P:adenine catabolic process"/>
    <property type="evidence" value="ECO:0007669"/>
    <property type="project" value="InterPro"/>
</dbReference>
<dbReference type="HAMAP" id="MF_01518">
    <property type="entry name" value="Adenine_deamin"/>
    <property type="match status" value="1"/>
</dbReference>
<dbReference type="CDD" id="cd01295">
    <property type="entry name" value="AdeC"/>
    <property type="match status" value="1"/>
</dbReference>
<evidence type="ECO:0000313" key="10">
    <source>
        <dbReference type="Proteomes" id="UP000054223"/>
    </source>
</evidence>
<dbReference type="SUPFAM" id="SSF51556">
    <property type="entry name" value="Metallo-dependent hydrolases"/>
    <property type="match status" value="1"/>
</dbReference>
<dbReference type="EC" id="3.5.4.2" evidence="2 6"/>
<evidence type="ECO:0000259" key="7">
    <source>
        <dbReference type="Pfam" id="PF01979"/>
    </source>
</evidence>
<gene>
    <name evidence="6" type="primary">ade</name>
    <name evidence="9" type="ORF">ASU33_16975</name>
</gene>
<evidence type="ECO:0000256" key="2">
    <source>
        <dbReference type="ARBA" id="ARBA00012782"/>
    </source>
</evidence>